<organism evidence="1 2">
    <name type="scientific">Rhodopirellula baltica SH28</name>
    <dbReference type="NCBI Taxonomy" id="993517"/>
    <lineage>
        <taxon>Bacteria</taxon>
        <taxon>Pseudomonadati</taxon>
        <taxon>Planctomycetota</taxon>
        <taxon>Planctomycetia</taxon>
        <taxon>Pirellulales</taxon>
        <taxon>Pirellulaceae</taxon>
        <taxon>Rhodopirellula</taxon>
    </lineage>
</organism>
<proteinExistence type="predicted"/>
<dbReference type="Proteomes" id="UP000007993">
    <property type="component" value="Unassembled WGS sequence"/>
</dbReference>
<dbReference type="EMBL" id="AMCW01000018">
    <property type="protein sequence ID" value="EKK04056.1"/>
    <property type="molecule type" value="Genomic_DNA"/>
</dbReference>
<sequence>MEFSFKRVNTGRIATPCPLMMGRRSGWPIRLGETTFASSRSPGGDLDVNETNLLSLAGFTHCIAGGSVPRQS</sequence>
<protein>
    <submittedName>
        <fullName evidence="1">Uncharacterized protein</fullName>
    </submittedName>
</protein>
<accession>K5EDT4</accession>
<gene>
    <name evidence="1" type="ORF">RBSH_00797</name>
</gene>
<evidence type="ECO:0000313" key="1">
    <source>
        <dbReference type="EMBL" id="EKK04056.1"/>
    </source>
</evidence>
<reference evidence="1 2" key="1">
    <citation type="journal article" date="2013" name="Mar. Genomics">
        <title>Expression of sulfatases in Rhodopirellula baltica and the diversity of sulfatases in the genus Rhodopirellula.</title>
        <authorList>
            <person name="Wegner C.E."/>
            <person name="Richter-Heitmann T."/>
            <person name="Klindworth A."/>
            <person name="Klockow C."/>
            <person name="Richter M."/>
            <person name="Achstetter T."/>
            <person name="Glockner F.O."/>
            <person name="Harder J."/>
        </authorList>
    </citation>
    <scope>NUCLEOTIDE SEQUENCE [LARGE SCALE GENOMIC DNA]</scope>
    <source>
        <strain evidence="1 2">SH28</strain>
    </source>
</reference>
<name>K5EDT4_RHOBT</name>
<dbReference type="AlphaFoldDB" id="K5EDT4"/>
<evidence type="ECO:0000313" key="2">
    <source>
        <dbReference type="Proteomes" id="UP000007993"/>
    </source>
</evidence>
<comment type="caution">
    <text evidence="1">The sequence shown here is derived from an EMBL/GenBank/DDBJ whole genome shotgun (WGS) entry which is preliminary data.</text>
</comment>